<dbReference type="Proteomes" id="UP000886339">
    <property type="component" value="Unassembled WGS sequence"/>
</dbReference>
<feature type="non-terminal residue" evidence="1">
    <location>
        <position position="180"/>
    </location>
</feature>
<dbReference type="InterPro" id="IPR011748">
    <property type="entry name" value="Unchr_phage_tail-like"/>
</dbReference>
<organism evidence="1">
    <name type="scientific">Thiolapillus brandeum</name>
    <dbReference type="NCBI Taxonomy" id="1076588"/>
    <lineage>
        <taxon>Bacteria</taxon>
        <taxon>Pseudomonadati</taxon>
        <taxon>Pseudomonadota</taxon>
        <taxon>Gammaproteobacteria</taxon>
        <taxon>Chromatiales</taxon>
        <taxon>Sedimenticolaceae</taxon>
        <taxon>Thiolapillus</taxon>
    </lineage>
</organism>
<evidence type="ECO:0000313" key="1">
    <source>
        <dbReference type="EMBL" id="HEC06956.1"/>
    </source>
</evidence>
<dbReference type="Pfam" id="PF09684">
    <property type="entry name" value="Tail_P2_I"/>
    <property type="match status" value="1"/>
</dbReference>
<dbReference type="NCBIfam" id="TIGR02242">
    <property type="entry name" value="tail_TIGR02242"/>
    <property type="match status" value="1"/>
</dbReference>
<accession>A0A831RTU4</accession>
<comment type="caution">
    <text evidence="1">The sequence shown here is derived from an EMBL/GenBank/DDBJ whole genome shotgun (WGS) entry which is preliminary data.</text>
</comment>
<dbReference type="InterPro" id="IPR006521">
    <property type="entry name" value="Tail_protein_I"/>
</dbReference>
<sequence>MKQSEIARLLPAVYQQTLAEGQPLEGILAVMERLHEPSEEILEEIERYFDPYCTPVAFLPYLARWLDLDRVFPEACRRGSTPCNTGIAEGNLRELVAAATELSQWRGTRDGLLRFLEIGTGIPGFEVQEMVRAPDGSTKPFHIRIVAPANSRSFRPLIERIIDQEKPAHVTYELIFRTRP</sequence>
<protein>
    <recommendedName>
        <fullName evidence="2">Phage tail protein</fullName>
    </recommendedName>
</protein>
<proteinExistence type="predicted"/>
<evidence type="ECO:0008006" key="2">
    <source>
        <dbReference type="Google" id="ProtNLM"/>
    </source>
</evidence>
<gene>
    <name evidence="1" type="ORF">ENJ12_08900</name>
</gene>
<name>A0A831RTU4_9GAMM</name>
<reference evidence="1" key="1">
    <citation type="journal article" date="2020" name="mSystems">
        <title>Genome- and Community-Level Interaction Insights into Carbon Utilization and Element Cycling Functions of Hydrothermarchaeota in Hydrothermal Sediment.</title>
        <authorList>
            <person name="Zhou Z."/>
            <person name="Liu Y."/>
            <person name="Xu W."/>
            <person name="Pan J."/>
            <person name="Luo Z.H."/>
            <person name="Li M."/>
        </authorList>
    </citation>
    <scope>NUCLEOTIDE SEQUENCE [LARGE SCALE GENOMIC DNA]</scope>
    <source>
        <strain evidence="1">HyVt-458</strain>
    </source>
</reference>
<dbReference type="EMBL" id="DRLF01000308">
    <property type="protein sequence ID" value="HEC06956.1"/>
    <property type="molecule type" value="Genomic_DNA"/>
</dbReference>
<dbReference type="AlphaFoldDB" id="A0A831RTU4"/>